<name>A0A915C1U7_PARUN</name>
<accession>A0A915C1U7</accession>
<dbReference type="PANTHER" id="PTHR33748:SF5">
    <property type="entry name" value="GROUND-LIKE DOMAIN-CONTAINING PROTEIN"/>
    <property type="match status" value="1"/>
</dbReference>
<dbReference type="AlphaFoldDB" id="A0A915C1U7"/>
<organism evidence="3 4">
    <name type="scientific">Parascaris univalens</name>
    <name type="common">Nematode worm</name>
    <dbReference type="NCBI Taxonomy" id="6257"/>
    <lineage>
        <taxon>Eukaryota</taxon>
        <taxon>Metazoa</taxon>
        <taxon>Ecdysozoa</taxon>
        <taxon>Nematoda</taxon>
        <taxon>Chromadorea</taxon>
        <taxon>Rhabditida</taxon>
        <taxon>Spirurina</taxon>
        <taxon>Ascaridomorpha</taxon>
        <taxon>Ascaridoidea</taxon>
        <taxon>Ascarididae</taxon>
        <taxon>Parascaris</taxon>
    </lineage>
</organism>
<evidence type="ECO:0000313" key="3">
    <source>
        <dbReference type="Proteomes" id="UP000887569"/>
    </source>
</evidence>
<evidence type="ECO:0000256" key="1">
    <source>
        <dbReference type="SAM" id="Phobius"/>
    </source>
</evidence>
<feature type="signal peptide" evidence="2">
    <location>
        <begin position="1"/>
        <end position="20"/>
    </location>
</feature>
<reference evidence="4" key="1">
    <citation type="submission" date="2022-11" db="UniProtKB">
        <authorList>
            <consortium name="WormBaseParasite"/>
        </authorList>
    </citation>
    <scope>IDENTIFICATION</scope>
</reference>
<dbReference type="WBParaSite" id="PgR079_g038_t01">
    <property type="protein sequence ID" value="PgR079_g038_t01"/>
    <property type="gene ID" value="PgR079_g038"/>
</dbReference>
<protein>
    <submittedName>
        <fullName evidence="4">Uncharacterized protein</fullName>
    </submittedName>
</protein>
<sequence>MRQSCLRLSLLSATVVWTIGFPDWTAETFPNSLTSPTICNIERPGLLCDPNALLASVDNVSGASLVSHELSLIRTSTNCSCTPRDEALGKCPPIADYGYTLSVAIMKSLRMGPGEIDKASRLEAIRKFSHALRKRLRRGHCDDDALIAISINEKAVWTSVGTVTQRVLTSELIGSVTRRAESLFASGYFSEGLFYMAHTYGQALRGELIDVELRSGSRLPIPVWALIVISASTLILVIVTACLLVYYCCIRKSQKYTLGRRV</sequence>
<keyword evidence="1" id="KW-1133">Transmembrane helix</keyword>
<feature type="transmembrane region" description="Helical" evidence="1">
    <location>
        <begin position="223"/>
        <end position="250"/>
    </location>
</feature>
<feature type="chain" id="PRO_5037195210" evidence="2">
    <location>
        <begin position="21"/>
        <end position="262"/>
    </location>
</feature>
<dbReference type="PANTHER" id="PTHR33748">
    <property type="entry name" value="PROTEIN CBG04600"/>
    <property type="match status" value="1"/>
</dbReference>
<keyword evidence="1" id="KW-0812">Transmembrane</keyword>
<dbReference type="InterPro" id="IPR033438">
    <property type="entry name" value="MOLO1"/>
</dbReference>
<keyword evidence="2" id="KW-0732">Signal</keyword>
<dbReference type="Pfam" id="PF17175">
    <property type="entry name" value="MOLO1"/>
    <property type="match status" value="1"/>
</dbReference>
<proteinExistence type="predicted"/>
<dbReference type="Proteomes" id="UP000887569">
    <property type="component" value="Unplaced"/>
</dbReference>
<keyword evidence="3" id="KW-1185">Reference proteome</keyword>
<dbReference type="GO" id="GO:0005892">
    <property type="term" value="C:acetylcholine-gated channel complex"/>
    <property type="evidence" value="ECO:0007669"/>
    <property type="project" value="InterPro"/>
</dbReference>
<evidence type="ECO:0000313" key="4">
    <source>
        <dbReference type="WBParaSite" id="PgR079_g038_t01"/>
    </source>
</evidence>
<evidence type="ECO:0000256" key="2">
    <source>
        <dbReference type="SAM" id="SignalP"/>
    </source>
</evidence>
<keyword evidence="1" id="KW-0472">Membrane</keyword>
<dbReference type="Gene3D" id="3.10.310.50">
    <property type="match status" value="1"/>
</dbReference>